<feature type="compositionally biased region" description="Low complexity" evidence="1">
    <location>
        <begin position="1"/>
        <end position="15"/>
    </location>
</feature>
<evidence type="ECO:0000313" key="2">
    <source>
        <dbReference type="EMBL" id="MDV2081117.1"/>
    </source>
</evidence>
<proteinExistence type="predicted"/>
<dbReference type="RefSeq" id="WP_316975409.1">
    <property type="nucleotide sequence ID" value="NZ_JAWIIJ010000026.1"/>
</dbReference>
<dbReference type="EMBL" id="JAWIIJ010000026">
    <property type="protein sequence ID" value="MDV2081117.1"/>
    <property type="molecule type" value="Genomic_DNA"/>
</dbReference>
<feature type="region of interest" description="Disordered" evidence="1">
    <location>
        <begin position="1"/>
        <end position="25"/>
    </location>
</feature>
<dbReference type="Proteomes" id="UP001269819">
    <property type="component" value="Unassembled WGS sequence"/>
</dbReference>
<gene>
    <name evidence="2" type="ORF">RYS15_20695</name>
</gene>
<name>A0ABU3W3L4_9GAMM</name>
<accession>A0ABU3W3L4</accession>
<evidence type="ECO:0000256" key="1">
    <source>
        <dbReference type="SAM" id="MobiDB-lite"/>
    </source>
</evidence>
<keyword evidence="3" id="KW-1185">Reference proteome</keyword>
<sequence length="149" mass="17126">MEQFSPFSSKPFKSSDASPGPHLQLLRDNQPFGEPLKGALIEAQYQVDEQRYLLFVTDDVPYEETLRLYLINRDAEILDSLEFGGYLANGALEDLHIVDKQTIEFRFIHLKRCRLTVKDESGWEKPLALTPGVRRPGGIRKRYLALNFV</sequence>
<reference evidence="2 3" key="1">
    <citation type="submission" date="2023-10" db="EMBL/GenBank/DDBJ databases">
        <title>Characteristics and mechanism of a salt-tolerant marine origin heterotrophic nitrifying- aerobic denitrifying bacteria Marinobacter xestospongiae HN1.</title>
        <authorList>
            <person name="Qi R."/>
        </authorList>
    </citation>
    <scope>NUCLEOTIDE SEQUENCE [LARGE SCALE GENOMIC DNA]</scope>
    <source>
        <strain evidence="2 3">HN1</strain>
    </source>
</reference>
<protein>
    <submittedName>
        <fullName evidence="2">Uncharacterized protein</fullName>
    </submittedName>
</protein>
<organism evidence="2 3">
    <name type="scientific">Marinobacter xestospongiae</name>
    <dbReference type="NCBI Taxonomy" id="994319"/>
    <lineage>
        <taxon>Bacteria</taxon>
        <taxon>Pseudomonadati</taxon>
        <taxon>Pseudomonadota</taxon>
        <taxon>Gammaproteobacteria</taxon>
        <taxon>Pseudomonadales</taxon>
        <taxon>Marinobacteraceae</taxon>
        <taxon>Marinobacter</taxon>
    </lineage>
</organism>
<comment type="caution">
    <text evidence="2">The sequence shown here is derived from an EMBL/GenBank/DDBJ whole genome shotgun (WGS) entry which is preliminary data.</text>
</comment>
<evidence type="ECO:0000313" key="3">
    <source>
        <dbReference type="Proteomes" id="UP001269819"/>
    </source>
</evidence>